<evidence type="ECO:0000256" key="3">
    <source>
        <dbReference type="ARBA" id="ARBA00023036"/>
    </source>
</evidence>
<dbReference type="RefSeq" id="XP_030848580.1">
    <property type="nucleotide sequence ID" value="XM_030992720.1"/>
</dbReference>
<evidence type="ECO:0000259" key="9">
    <source>
        <dbReference type="PROSITE" id="PS50003"/>
    </source>
</evidence>
<dbReference type="SMART" id="SM00233">
    <property type="entry name" value="PH"/>
    <property type="match status" value="1"/>
</dbReference>
<feature type="domain" description="PH" evidence="9">
    <location>
        <begin position="65"/>
        <end position="187"/>
    </location>
</feature>
<dbReference type="GeneID" id="582766"/>
<dbReference type="InterPro" id="IPR001849">
    <property type="entry name" value="PH_domain"/>
</dbReference>
<dbReference type="SUPFAM" id="SSF50729">
    <property type="entry name" value="PH domain-like"/>
    <property type="match status" value="1"/>
</dbReference>
<dbReference type="CDD" id="cd13308">
    <property type="entry name" value="PH_3BP2"/>
    <property type="match status" value="1"/>
</dbReference>
<feature type="compositionally biased region" description="Pro residues" evidence="7">
    <location>
        <begin position="431"/>
        <end position="441"/>
    </location>
</feature>
<evidence type="ECO:0000313" key="10">
    <source>
        <dbReference type="EnsemblMetazoa" id="XP_030848580"/>
    </source>
</evidence>
<dbReference type="FunFam" id="3.30.505.10:FF:000043">
    <property type="entry name" value="SH3 domain binding protein 2"/>
    <property type="match status" value="1"/>
</dbReference>
<dbReference type="InterPro" id="IPR036860">
    <property type="entry name" value="SH2_dom_sf"/>
</dbReference>
<dbReference type="GO" id="GO:0017124">
    <property type="term" value="F:SH3 domain binding"/>
    <property type="evidence" value="ECO:0007669"/>
    <property type="project" value="UniProtKB-KW"/>
</dbReference>
<evidence type="ECO:0000256" key="6">
    <source>
        <dbReference type="PROSITE-ProRule" id="PRU00191"/>
    </source>
</evidence>
<dbReference type="Gene3D" id="3.30.505.10">
    <property type="entry name" value="SH2 domain"/>
    <property type="match status" value="1"/>
</dbReference>
<dbReference type="Gene3D" id="2.30.29.30">
    <property type="entry name" value="Pleckstrin-homology domain (PH domain)/Phosphotyrosine-binding domain (PTB)"/>
    <property type="match status" value="1"/>
</dbReference>
<dbReference type="InterPro" id="IPR011993">
    <property type="entry name" value="PH-like_dom_sf"/>
</dbReference>
<reference evidence="10" key="2">
    <citation type="submission" date="2021-01" db="UniProtKB">
        <authorList>
            <consortium name="EnsemblMetazoa"/>
        </authorList>
    </citation>
    <scope>IDENTIFICATION</scope>
</reference>
<dbReference type="PROSITE" id="PS50001">
    <property type="entry name" value="SH2"/>
    <property type="match status" value="1"/>
</dbReference>
<evidence type="ECO:0000256" key="2">
    <source>
        <dbReference type="ARBA" id="ARBA00022999"/>
    </source>
</evidence>
<name>A0A7M7PD47_STRPU</name>
<comment type="function">
    <text evidence="4">Binds differentially to the SH3 domains of certain proteins of signal transduction pathways. Binds to phosphatidylinositols; linking the hemopoietic tyrosine kinase fes to the cytoplasmic membrane in a phosphorylation dependent mechanism.</text>
</comment>
<evidence type="ECO:0000259" key="8">
    <source>
        <dbReference type="PROSITE" id="PS50001"/>
    </source>
</evidence>
<proteinExistence type="predicted"/>
<keyword evidence="11" id="KW-1185">Reference proteome</keyword>
<dbReference type="AlphaFoldDB" id="A0A7M7PD47"/>
<keyword evidence="3" id="KW-0729">SH3-binding</keyword>
<feature type="region of interest" description="Disordered" evidence="7">
    <location>
        <begin position="316"/>
        <end position="441"/>
    </location>
</feature>
<dbReference type="InterPro" id="IPR035848">
    <property type="entry name" value="SH3BP2"/>
</dbReference>
<dbReference type="PROSITE" id="PS50003">
    <property type="entry name" value="PH_DOMAIN"/>
    <property type="match status" value="1"/>
</dbReference>
<dbReference type="InterPro" id="IPR000980">
    <property type="entry name" value="SH2"/>
</dbReference>
<dbReference type="PANTHER" id="PTHR15126:SF4">
    <property type="entry name" value="SH3 DOMAIN-BINDING PROTEIN 2"/>
    <property type="match status" value="1"/>
</dbReference>
<feature type="domain" description="SH2" evidence="8">
    <location>
        <begin position="455"/>
        <end position="545"/>
    </location>
</feature>
<keyword evidence="2 6" id="KW-0727">SH2 domain</keyword>
<dbReference type="GO" id="GO:0007165">
    <property type="term" value="P:signal transduction"/>
    <property type="evidence" value="ECO:0007669"/>
    <property type="project" value="InterPro"/>
</dbReference>
<dbReference type="Pfam" id="PF00017">
    <property type="entry name" value="SH2"/>
    <property type="match status" value="1"/>
</dbReference>
<evidence type="ECO:0000256" key="4">
    <source>
        <dbReference type="ARBA" id="ARBA00056733"/>
    </source>
</evidence>
<reference evidence="11" key="1">
    <citation type="submission" date="2015-02" db="EMBL/GenBank/DDBJ databases">
        <title>Genome sequencing for Strongylocentrotus purpuratus.</title>
        <authorList>
            <person name="Murali S."/>
            <person name="Liu Y."/>
            <person name="Vee V."/>
            <person name="English A."/>
            <person name="Wang M."/>
            <person name="Skinner E."/>
            <person name="Han Y."/>
            <person name="Muzny D.M."/>
            <person name="Worley K.C."/>
            <person name="Gibbs R.A."/>
        </authorList>
    </citation>
    <scope>NUCLEOTIDE SEQUENCE</scope>
</reference>
<feature type="region of interest" description="Disordered" evidence="7">
    <location>
        <begin position="216"/>
        <end position="303"/>
    </location>
</feature>
<evidence type="ECO:0000256" key="7">
    <source>
        <dbReference type="SAM" id="MobiDB-lite"/>
    </source>
</evidence>
<protein>
    <recommendedName>
        <fullName evidence="5">SH3 domain-binding protein 2</fullName>
    </recommendedName>
</protein>
<dbReference type="PANTHER" id="PTHR15126">
    <property type="entry name" value="SH3-BINDING"/>
    <property type="match status" value="1"/>
</dbReference>
<dbReference type="FunFam" id="2.30.29.30:FF:000147">
    <property type="entry name" value="SH3 domain-binding protein 2 isoform X2"/>
    <property type="match status" value="1"/>
</dbReference>
<dbReference type="Proteomes" id="UP000007110">
    <property type="component" value="Unassembled WGS sequence"/>
</dbReference>
<evidence type="ECO:0000256" key="1">
    <source>
        <dbReference type="ARBA" id="ARBA00022553"/>
    </source>
</evidence>
<feature type="compositionally biased region" description="Acidic residues" evidence="7">
    <location>
        <begin position="14"/>
        <end position="33"/>
    </location>
</feature>
<feature type="region of interest" description="Disordered" evidence="7">
    <location>
        <begin position="1"/>
        <end position="35"/>
    </location>
</feature>
<feature type="compositionally biased region" description="Basic and acidic residues" evidence="7">
    <location>
        <begin position="376"/>
        <end position="385"/>
    </location>
</feature>
<dbReference type="Pfam" id="PF00169">
    <property type="entry name" value="PH"/>
    <property type="match status" value="1"/>
</dbReference>
<evidence type="ECO:0000256" key="5">
    <source>
        <dbReference type="ARBA" id="ARBA00070257"/>
    </source>
</evidence>
<organism evidence="10 11">
    <name type="scientific">Strongylocentrotus purpuratus</name>
    <name type="common">Purple sea urchin</name>
    <dbReference type="NCBI Taxonomy" id="7668"/>
    <lineage>
        <taxon>Eukaryota</taxon>
        <taxon>Metazoa</taxon>
        <taxon>Echinodermata</taxon>
        <taxon>Eleutherozoa</taxon>
        <taxon>Echinozoa</taxon>
        <taxon>Echinoidea</taxon>
        <taxon>Euechinoidea</taxon>
        <taxon>Echinacea</taxon>
        <taxon>Camarodonta</taxon>
        <taxon>Echinidea</taxon>
        <taxon>Strongylocentrotidae</taxon>
        <taxon>Strongylocentrotus</taxon>
    </lineage>
</organism>
<accession>A0A7M7PD47</accession>
<dbReference type="EnsemblMetazoa" id="XM_030992720">
    <property type="protein sequence ID" value="XP_030848580"/>
    <property type="gene ID" value="LOC582766"/>
</dbReference>
<keyword evidence="1" id="KW-0597">Phosphoprotein</keyword>
<dbReference type="SUPFAM" id="SSF55550">
    <property type="entry name" value="SH2 domain"/>
    <property type="match status" value="1"/>
</dbReference>
<dbReference type="SMART" id="SM00252">
    <property type="entry name" value="SH2"/>
    <property type="match status" value="1"/>
</dbReference>
<sequence>MEQGYYLDLNLDQVDQEEEEEDIEEVEEEEEEPKCDPPYVISKIQSSNLIEDIKKISAHDILLRDVMHSGFLYKKAQDRKVDVLGEVGEHVGRVLGFQDRSRRWQLRYVIIYQHYVLYFRDDKAKKPQGVFSLTGYNRVMRDEAVSDERKWSFKIIGLRSDSRTWYFNAASEKEMKLWMAYFKVAMEQAIHGKAREKSLKILQDLKYKNSHRDTLFEDESRHSGSSSGGSTSGSNDPLVYEDIEMPLYDDTASPTSPNAPLHRPLPSLPTSTDDFDSCPRRSSAGAMSGIKRPNQLSTRSPMDADQADFDEDYITPEMDAQSPSRPLPPTPGTPKMGQMIMPMGKSLQQELENRKRREPSKRLTNRQPSIEEGSEEDKPTLRRGPEGNSFRKPITERPFRGPEPVLKPLVSAKPSDAIKPATRPKPKIITPKPPVKPRPSGGPAPAVLLPEAASIQSSDKIHTEGLLRKYRCDGMYLVRLGSEHGQVLMVWDSQNCRCKHYKIFQDQDSNLHLDHVPKFDNILKLLEHYKTNALPNSKLYLQKAFAG</sequence>
<evidence type="ECO:0000313" key="11">
    <source>
        <dbReference type="Proteomes" id="UP000007110"/>
    </source>
</evidence>